<protein>
    <submittedName>
        <fullName evidence="4">40S ribosomal protein S19</fullName>
    </submittedName>
</protein>
<dbReference type="Pfam" id="PF01090">
    <property type="entry name" value="Ribosomal_S19e"/>
    <property type="match status" value="1"/>
</dbReference>
<dbReference type="FunFam" id="1.10.10.10:FF:000118">
    <property type="entry name" value="40S ribosomal protein S19"/>
    <property type="match status" value="1"/>
</dbReference>
<dbReference type="SMART" id="SM01413">
    <property type="entry name" value="Ribosomal_S19e"/>
    <property type="match status" value="1"/>
</dbReference>
<keyword evidence="2 4" id="KW-0689">Ribosomal protein</keyword>
<reference evidence="4" key="1">
    <citation type="journal article" date="2015" name="Sci. Rep.">
        <title>Spliced leader RNA trans-splicing discovered in copepods.</title>
        <authorList>
            <person name="Yang F."/>
            <person name="Xu D."/>
            <person name="Zhuang Y."/>
            <person name="Yi X."/>
            <person name="Huang Y."/>
            <person name="Chen H."/>
            <person name="Lin S."/>
            <person name="Campbell D.A."/>
            <person name="Sturm N.R."/>
            <person name="Liu G."/>
            <person name="Zhang H."/>
        </authorList>
    </citation>
    <scope>NUCLEOTIDE SEQUENCE</scope>
</reference>
<dbReference type="InterPro" id="IPR036388">
    <property type="entry name" value="WH-like_DNA-bd_sf"/>
</dbReference>
<proteinExistence type="evidence at transcript level"/>
<evidence type="ECO:0000313" key="4">
    <source>
        <dbReference type="EMBL" id="ALS05090.1"/>
    </source>
</evidence>
<dbReference type="PANTHER" id="PTHR11710">
    <property type="entry name" value="40S RIBOSOMAL PROTEIN S19"/>
    <property type="match status" value="1"/>
</dbReference>
<organism evidence="4">
    <name type="scientific">Centropages tenuiremis</name>
    <dbReference type="NCBI Taxonomy" id="544689"/>
    <lineage>
        <taxon>Eukaryota</taxon>
        <taxon>Metazoa</taxon>
        <taxon>Ecdysozoa</taxon>
        <taxon>Arthropoda</taxon>
        <taxon>Crustacea</taxon>
        <taxon>Multicrustacea</taxon>
        <taxon>Hexanauplia</taxon>
        <taxon>Copepoda</taxon>
        <taxon>Calanoida</taxon>
        <taxon>Centropagidae</taxon>
        <taxon>Centropages</taxon>
    </lineage>
</organism>
<dbReference type="SUPFAM" id="SSF46785">
    <property type="entry name" value="Winged helix' DNA-binding domain"/>
    <property type="match status" value="1"/>
</dbReference>
<name>A0A0U2VDI8_9MAXI</name>
<dbReference type="GO" id="GO:0003723">
    <property type="term" value="F:RNA binding"/>
    <property type="evidence" value="ECO:0007669"/>
    <property type="project" value="TreeGrafter"/>
</dbReference>
<dbReference type="GO" id="GO:0003735">
    <property type="term" value="F:structural constituent of ribosome"/>
    <property type="evidence" value="ECO:0007669"/>
    <property type="project" value="InterPro"/>
</dbReference>
<dbReference type="GO" id="GO:0002181">
    <property type="term" value="P:cytoplasmic translation"/>
    <property type="evidence" value="ECO:0007669"/>
    <property type="project" value="UniProtKB-ARBA"/>
</dbReference>
<accession>A0A0U2VDI8</accession>
<comment type="similarity">
    <text evidence="1">Belongs to the eukaryotic ribosomal protein eS19 family.</text>
</comment>
<dbReference type="PANTHER" id="PTHR11710:SF0">
    <property type="entry name" value="40S RIBOSOMAL PROTEIN S19"/>
    <property type="match status" value="1"/>
</dbReference>
<dbReference type="InterPro" id="IPR036390">
    <property type="entry name" value="WH_DNA-bd_sf"/>
</dbReference>
<dbReference type="GO" id="GO:0000028">
    <property type="term" value="P:ribosomal small subunit assembly"/>
    <property type="evidence" value="ECO:0007669"/>
    <property type="project" value="TreeGrafter"/>
</dbReference>
<evidence type="ECO:0000256" key="2">
    <source>
        <dbReference type="ARBA" id="ARBA00022980"/>
    </source>
</evidence>
<dbReference type="Gene3D" id="1.10.10.10">
    <property type="entry name" value="Winged helix-like DNA-binding domain superfamily/Winged helix DNA-binding domain"/>
    <property type="match status" value="1"/>
</dbReference>
<sequence>MPAVSVKDVDQQKFVVAFAAFLKKSGKMPVPEWVDIVKTGIAKELAPYDEDWFYTRTASVARHIYIRAPVGVKTVQKIYGVRKNNGSRPCHWSRSSGSVARKCLQALEKLKLIEKDGNGGRRMTGQGRRDLDRIAAQIKSSKA</sequence>
<dbReference type="InterPro" id="IPR001266">
    <property type="entry name" value="Ribosomal_eS19"/>
</dbReference>
<dbReference type="AlphaFoldDB" id="A0A0U2VDI8"/>
<evidence type="ECO:0000256" key="3">
    <source>
        <dbReference type="ARBA" id="ARBA00023274"/>
    </source>
</evidence>
<keyword evidence="3" id="KW-0687">Ribonucleoprotein</keyword>
<dbReference type="EMBL" id="KT755256">
    <property type="protein sequence ID" value="ALS05090.1"/>
    <property type="molecule type" value="mRNA"/>
</dbReference>
<dbReference type="GO" id="GO:0022627">
    <property type="term" value="C:cytosolic small ribosomal subunit"/>
    <property type="evidence" value="ECO:0007669"/>
    <property type="project" value="TreeGrafter"/>
</dbReference>
<evidence type="ECO:0000256" key="1">
    <source>
        <dbReference type="ARBA" id="ARBA00010014"/>
    </source>
</evidence>